<evidence type="ECO:0000256" key="1">
    <source>
        <dbReference type="SAM" id="SignalP"/>
    </source>
</evidence>
<keyword evidence="1" id="KW-0732">Signal</keyword>
<feature type="domain" description="Sulfatase-modifying factor enzyme-like" evidence="2">
    <location>
        <begin position="55"/>
        <end position="283"/>
    </location>
</feature>
<evidence type="ECO:0000259" key="2">
    <source>
        <dbReference type="Pfam" id="PF03781"/>
    </source>
</evidence>
<feature type="signal peptide" evidence="1">
    <location>
        <begin position="1"/>
        <end position="20"/>
    </location>
</feature>
<reference evidence="3 4" key="1">
    <citation type="submission" date="2017-02" db="EMBL/GenBank/DDBJ databases">
        <title>Acinetobacter sp. ANC 4945, whole genome shotgun sequencing project.</title>
        <authorList>
            <person name="Radolfova-Krizova L."/>
            <person name="Al Atrouni A."/>
            <person name="Nemec A."/>
        </authorList>
    </citation>
    <scope>NUCLEOTIDE SEQUENCE [LARGE SCALE GENOMIC DNA]</scope>
    <source>
        <strain evidence="3 4">ANC 4945</strain>
    </source>
</reference>
<accession>A0A1T1H3Y1</accession>
<protein>
    <submittedName>
        <fullName evidence="3">Sulfatase</fullName>
    </submittedName>
</protein>
<dbReference type="InterPro" id="IPR016187">
    <property type="entry name" value="CTDL_fold"/>
</dbReference>
<name>A0A1T1H3Y1_9GAMM</name>
<dbReference type="GO" id="GO:0120147">
    <property type="term" value="F:formylglycine-generating oxidase activity"/>
    <property type="evidence" value="ECO:0007669"/>
    <property type="project" value="TreeGrafter"/>
</dbReference>
<dbReference type="RefSeq" id="WP_078189632.1">
    <property type="nucleotide sequence ID" value="NZ_JAMCOZ010000006.1"/>
</dbReference>
<dbReference type="InterPro" id="IPR042095">
    <property type="entry name" value="SUMF_sf"/>
</dbReference>
<dbReference type="PANTHER" id="PTHR23150:SF19">
    <property type="entry name" value="FORMYLGLYCINE-GENERATING ENZYME"/>
    <property type="match status" value="1"/>
</dbReference>
<keyword evidence="4" id="KW-1185">Reference proteome</keyword>
<feature type="chain" id="PRO_5012188080" evidence="1">
    <location>
        <begin position="21"/>
        <end position="336"/>
    </location>
</feature>
<dbReference type="InterPro" id="IPR051043">
    <property type="entry name" value="Sulfatase_Mod_Factor_Kinase"/>
</dbReference>
<proteinExistence type="predicted"/>
<dbReference type="PANTHER" id="PTHR23150">
    <property type="entry name" value="SULFATASE MODIFYING FACTOR 1, 2"/>
    <property type="match status" value="1"/>
</dbReference>
<comment type="caution">
    <text evidence="3">The sequence shown here is derived from an EMBL/GenBank/DDBJ whole genome shotgun (WGS) entry which is preliminary data.</text>
</comment>
<dbReference type="AlphaFoldDB" id="A0A1T1H3Y1"/>
<dbReference type="Gene3D" id="3.90.1580.10">
    <property type="entry name" value="paralog of FGE (formylglycine-generating enzyme)"/>
    <property type="match status" value="1"/>
</dbReference>
<dbReference type="EMBL" id="MVKX01000003">
    <property type="protein sequence ID" value="OOV84475.1"/>
    <property type="molecule type" value="Genomic_DNA"/>
</dbReference>
<evidence type="ECO:0000313" key="4">
    <source>
        <dbReference type="Proteomes" id="UP000191160"/>
    </source>
</evidence>
<dbReference type="PROSITE" id="PS51257">
    <property type="entry name" value="PROKAR_LIPOPROTEIN"/>
    <property type="match status" value="1"/>
</dbReference>
<evidence type="ECO:0000313" key="3">
    <source>
        <dbReference type="EMBL" id="OOV84475.1"/>
    </source>
</evidence>
<sequence>MINRNLAIILLSTFALSACAKSANEPQTPSNNQKSASPELQSKIQKLVEKTKRNMIFVEGGEYLMGDFGRVTSELEKTVPNSAAVKNPKGNTQKIENLPFIPTTKGYNLHKVILDNFSMNAYKTTINDYNLFAQTKGYPLIQTILYKPEILDEIAAGVSWYQGKEYCNWLGEQVGVPMDLPTEAQWEYAARNKGQYILFATNNGKIIQNSNVWSLDKFHQYRQKYVPDTALILPILGKNPPTPLGFYDLITSNYEWMNDWYTEEYMTTPVKNPQGPQSGVEKVLRSSPPMGADNLAMMGGMTVIRTKALPKKNPEDEFSYLETSVRCVANTIKPIK</sequence>
<organism evidence="3 4">
    <name type="scientific">Acinetobacter amyesii</name>
    <dbReference type="NCBI Taxonomy" id="2942470"/>
    <lineage>
        <taxon>Bacteria</taxon>
        <taxon>Pseudomonadati</taxon>
        <taxon>Pseudomonadota</taxon>
        <taxon>Gammaproteobacteria</taxon>
        <taxon>Moraxellales</taxon>
        <taxon>Moraxellaceae</taxon>
        <taxon>Acinetobacter</taxon>
    </lineage>
</organism>
<dbReference type="Proteomes" id="UP000191160">
    <property type="component" value="Unassembled WGS sequence"/>
</dbReference>
<gene>
    <name evidence="3" type="ORF">B1202_05775</name>
</gene>
<dbReference type="InterPro" id="IPR005532">
    <property type="entry name" value="SUMF_dom"/>
</dbReference>
<dbReference type="SUPFAM" id="SSF56436">
    <property type="entry name" value="C-type lectin-like"/>
    <property type="match status" value="1"/>
</dbReference>
<dbReference type="Pfam" id="PF03781">
    <property type="entry name" value="FGE-sulfatase"/>
    <property type="match status" value="1"/>
</dbReference>